<evidence type="ECO:0000313" key="2">
    <source>
        <dbReference type="EMBL" id="AIB09672.1"/>
    </source>
</evidence>
<accession>A0A060DAF0</accession>
<dbReference type="EMBL" id="CP006627">
    <property type="protein sequence ID" value="AIB09525.1"/>
    <property type="molecule type" value="Genomic_DNA"/>
</dbReference>
<dbReference type="EMBL" id="CP006629">
    <property type="protein sequence ID" value="AIB09944.1"/>
    <property type="molecule type" value="Genomic_DNA"/>
</dbReference>
<dbReference type="InterPro" id="IPR046341">
    <property type="entry name" value="SET_dom_sf"/>
</dbReference>
<organism evidence="2 7">
    <name type="scientific">Lotharella oceanica</name>
    <dbReference type="NCBI Taxonomy" id="641309"/>
    <lineage>
        <taxon>Eukaryota</taxon>
        <taxon>Sar</taxon>
        <taxon>Rhizaria</taxon>
        <taxon>Cercozoa</taxon>
        <taxon>Chlorarachniophyceae</taxon>
        <taxon>Lotharella</taxon>
    </lineage>
</organism>
<evidence type="ECO:0000313" key="6">
    <source>
        <dbReference type="EMBL" id="AIB10064.1"/>
    </source>
</evidence>
<dbReference type="EMBL" id="CP006629">
    <property type="protein sequence ID" value="AIB10064.1"/>
    <property type="molecule type" value="Genomic_DNA"/>
</dbReference>
<evidence type="ECO:0000313" key="7">
    <source>
        <dbReference type="Proteomes" id="UP000243670"/>
    </source>
</evidence>
<dbReference type="Gene3D" id="2.170.270.10">
    <property type="entry name" value="SET domain"/>
    <property type="match status" value="1"/>
</dbReference>
<gene>
    <name evidence="2" type="ORF">M951_chr1193</name>
    <name evidence="1" type="ORF">M951_chr138</name>
    <name evidence="4" type="ORF">M951_chr2183</name>
    <name evidence="3" type="ORF">M951_chr238</name>
    <name evidence="6" type="ORF">M951_chr3167</name>
    <name evidence="5" type="ORF">M951_chr338</name>
</gene>
<proteinExistence type="predicted"/>
<dbReference type="Proteomes" id="UP000243670">
    <property type="component" value="Nucleomorph 1"/>
</dbReference>
<dbReference type="EMBL" id="CP006628">
    <property type="protein sequence ID" value="AIB09741.1"/>
    <property type="molecule type" value="Genomic_DNA"/>
</dbReference>
<name>A0A060DAF0_9EUKA</name>
<dbReference type="EMBL" id="CP006627">
    <property type="protein sequence ID" value="AIB09672.1"/>
    <property type="molecule type" value="Genomic_DNA"/>
</dbReference>
<evidence type="ECO:0000313" key="4">
    <source>
        <dbReference type="EMBL" id="AIB09875.1"/>
    </source>
</evidence>
<evidence type="ECO:0000313" key="5">
    <source>
        <dbReference type="EMBL" id="AIB09944.1"/>
    </source>
</evidence>
<evidence type="ECO:0000313" key="3">
    <source>
        <dbReference type="EMBL" id="AIB09741.1"/>
    </source>
</evidence>
<protein>
    <submittedName>
        <fullName evidence="2">Uncharacterized protein</fullName>
    </submittedName>
</protein>
<reference evidence="2 7" key="1">
    <citation type="journal article" date="2014" name="BMC Genomics">
        <title>Nucleomorph and plastid genome sequences of the chlorarachniophyte Lotharella oceanica: convergent reductive evolution and frequent recombination in nucleomorph-bearing algae.</title>
        <authorList>
            <person name="Tanifuji G."/>
            <person name="Onodera N.T."/>
            <person name="Brown M.W."/>
            <person name="Curtis B.A."/>
            <person name="Roger A.J."/>
            <person name="Ka-Shu Wong G."/>
            <person name="Melkonian M."/>
            <person name="Archibald J.M."/>
        </authorList>
    </citation>
    <scope>NUCLEOTIDE SEQUENCE [LARGE SCALE GENOMIC DNA]</scope>
    <source>
        <strain evidence="2 7">CCMP622</strain>
    </source>
</reference>
<evidence type="ECO:0000313" key="1">
    <source>
        <dbReference type="EMBL" id="AIB09525.1"/>
    </source>
</evidence>
<dbReference type="Proteomes" id="UP000243670">
    <property type="component" value="Nucleomorph 2"/>
</dbReference>
<geneLocation type="nucleomorph" evidence="2"/>
<sequence length="230" mass="27352">MMKEGHKPCQTYEKPSAFLEATDDIGTDEEILMIYGDTYVDPVHESRSQTMIKSILDSLKSKKSYTKQKVYVAESKIAGLGLFARNKIDQGDRITGFHFTNKERILLSRTDFSEHEQKFNVNLNPKMDANLRRIFYFNYYYYLNEDDFNDRESVLSDERIKKKMKERKLESRVYENKMKSETLKKRLQWWENCFEVAFKHSQKREPAKLAETWTVRLRGAIKNGKKLERT</sequence>
<dbReference type="EMBL" id="CP006628">
    <property type="protein sequence ID" value="AIB09875.1"/>
    <property type="molecule type" value="Genomic_DNA"/>
</dbReference>
<dbReference type="AlphaFoldDB" id="A0A060DAF0"/>
<dbReference type="Proteomes" id="UP000243670">
    <property type="component" value="Nucleomorph 3"/>
</dbReference>
<keyword evidence="2" id="KW-0542">Nucleomorph</keyword>